<evidence type="ECO:0000313" key="2">
    <source>
        <dbReference type="EMBL" id="PNQ72090.1"/>
    </source>
</evidence>
<dbReference type="OrthoDB" id="1395864at2"/>
<dbReference type="Gene3D" id="3.40.50.2000">
    <property type="entry name" value="Glycogen Phosphorylase B"/>
    <property type="match status" value="1"/>
</dbReference>
<dbReference type="EMBL" id="POWF01000011">
    <property type="protein sequence ID" value="PNQ72090.1"/>
    <property type="molecule type" value="Genomic_DNA"/>
</dbReference>
<keyword evidence="3" id="KW-1185">Reference proteome</keyword>
<dbReference type="InterPro" id="IPR001296">
    <property type="entry name" value="Glyco_trans_1"/>
</dbReference>
<dbReference type="RefSeq" id="WP_103053023.1">
    <property type="nucleotide sequence ID" value="NZ_POWF01000011.1"/>
</dbReference>
<dbReference type="InterPro" id="IPR050194">
    <property type="entry name" value="Glycosyltransferase_grp1"/>
</dbReference>
<dbReference type="CDD" id="cd03801">
    <property type="entry name" value="GT4_PimA-like"/>
    <property type="match status" value="1"/>
</dbReference>
<dbReference type="SUPFAM" id="SSF53756">
    <property type="entry name" value="UDP-Glycosyltransferase/glycogen phosphorylase"/>
    <property type="match status" value="1"/>
</dbReference>
<dbReference type="Pfam" id="PF00534">
    <property type="entry name" value="Glycos_transf_1"/>
    <property type="match status" value="1"/>
</dbReference>
<gene>
    <name evidence="2" type="ORF">C1T31_13370</name>
</gene>
<comment type="caution">
    <text evidence="2">The sequence shown here is derived from an EMBL/GenBank/DDBJ whole genome shotgun (WGS) entry which is preliminary data.</text>
</comment>
<dbReference type="PANTHER" id="PTHR45947:SF3">
    <property type="entry name" value="SULFOQUINOVOSYL TRANSFERASE SQD2"/>
    <property type="match status" value="1"/>
</dbReference>
<organism evidence="2 3">
    <name type="scientific">Hanstruepera neustonica</name>
    <dbReference type="NCBI Taxonomy" id="1445657"/>
    <lineage>
        <taxon>Bacteria</taxon>
        <taxon>Pseudomonadati</taxon>
        <taxon>Bacteroidota</taxon>
        <taxon>Flavobacteriia</taxon>
        <taxon>Flavobacteriales</taxon>
        <taxon>Flavobacteriaceae</taxon>
        <taxon>Hanstruepera</taxon>
    </lineage>
</organism>
<proteinExistence type="predicted"/>
<evidence type="ECO:0000259" key="1">
    <source>
        <dbReference type="Pfam" id="PF00534"/>
    </source>
</evidence>
<sequence length="374" mass="42293">MRLTIISHTEHFMRPDGVIVGLGSTVTEINHLLDVFDTITHVAMLHEGEAPPSALPYISNNIRFVALPAVGGPRTIDKLGILLKAPKILQIVKTEVRASDYFQFRAPTGIGVFVIPYLMFFGKTKGWFKYAGNWIQSSPPLAYRFQKWLLTKQHRLVTINGVWSKQPKHCLSFENPCLTTDDLRAGNVLVSKKEKRQGEIQLCFVGRLEEAKGIGFLIEAIRSLHDEEKSQIKQVHIVGDGKQKFNYLELAKEVGVRFKFYGVLSRKEVHDIYKVSHAIILPSASEGFPKVIAEAMNYGCLPIVSNVSSIGHYIKHQKNGFLLRSIDSEGTCMAIQEFLKLSNQDYSLMTQYGIREINVFSYPYYNSRISNDIL</sequence>
<feature type="domain" description="Glycosyl transferase family 1" evidence="1">
    <location>
        <begin position="192"/>
        <end position="343"/>
    </location>
</feature>
<protein>
    <submittedName>
        <fullName evidence="2">Capsular biosynthesis protein</fullName>
    </submittedName>
</protein>
<evidence type="ECO:0000313" key="3">
    <source>
        <dbReference type="Proteomes" id="UP000236641"/>
    </source>
</evidence>
<name>A0A2K1DVM6_9FLAO</name>
<dbReference type="AlphaFoldDB" id="A0A2K1DVM6"/>
<accession>A0A2K1DVM6</accession>
<dbReference type="GO" id="GO:0016757">
    <property type="term" value="F:glycosyltransferase activity"/>
    <property type="evidence" value="ECO:0007669"/>
    <property type="project" value="InterPro"/>
</dbReference>
<reference evidence="2 3" key="1">
    <citation type="submission" date="2018-01" db="EMBL/GenBank/DDBJ databases">
        <title>The draft genome of Hanstruepera neustonica JCM19743.</title>
        <authorList>
            <person name="He R.-H."/>
            <person name="Du Z.-J."/>
        </authorList>
    </citation>
    <scope>NUCLEOTIDE SEQUENCE [LARGE SCALE GENOMIC DNA]</scope>
    <source>
        <strain evidence="2 3">JCM19743</strain>
    </source>
</reference>
<dbReference type="Proteomes" id="UP000236641">
    <property type="component" value="Unassembled WGS sequence"/>
</dbReference>
<dbReference type="PANTHER" id="PTHR45947">
    <property type="entry name" value="SULFOQUINOVOSYL TRANSFERASE SQD2"/>
    <property type="match status" value="1"/>
</dbReference>